<reference evidence="8 9" key="1">
    <citation type="journal article" date="2009" name="Stand. Genomic Sci.">
        <title>Complete genome sequence of Sanguibacter keddieii type strain (ST-74).</title>
        <authorList>
            <person name="Ivanova N."/>
            <person name="Sikorski J."/>
            <person name="Sims D."/>
            <person name="Brettin T."/>
            <person name="Detter J.C."/>
            <person name="Han C."/>
            <person name="Lapidus A."/>
            <person name="Copeland A."/>
            <person name="Glavina Del Rio T."/>
            <person name="Nolan M."/>
            <person name="Chen F."/>
            <person name="Lucas S."/>
            <person name="Tice H."/>
            <person name="Cheng J.F."/>
            <person name="Bruce D."/>
            <person name="Goodwin L."/>
            <person name="Pitluck S."/>
            <person name="Pati A."/>
            <person name="Mavromatis K."/>
            <person name="Chen A."/>
            <person name="Palaniappan K."/>
            <person name="D'haeseleer P."/>
            <person name="Chain P."/>
            <person name="Bristow J."/>
            <person name="Eisen J.A."/>
            <person name="Markowitz V."/>
            <person name="Hugenholtz P."/>
            <person name="Goker M."/>
            <person name="Pukall R."/>
            <person name="Klenk H.P."/>
            <person name="Kyrpides N.C."/>
        </authorList>
    </citation>
    <scope>NUCLEOTIDE SEQUENCE [LARGE SCALE GENOMIC DNA]</scope>
    <source>
        <strain evidence="9">ATCC 51767 / DSM 10542 / NCFB 3025 / ST-74</strain>
    </source>
</reference>
<evidence type="ECO:0000256" key="1">
    <source>
        <dbReference type="ARBA" id="ARBA00004651"/>
    </source>
</evidence>
<evidence type="ECO:0000256" key="3">
    <source>
        <dbReference type="ARBA" id="ARBA00022692"/>
    </source>
</evidence>
<dbReference type="InterPro" id="IPR035681">
    <property type="entry name" value="ComA-like_MBL"/>
</dbReference>
<dbReference type="InterPro" id="IPR004477">
    <property type="entry name" value="ComEC_N"/>
</dbReference>
<dbReference type="InterPro" id="IPR052159">
    <property type="entry name" value="Competence_DNA_uptake"/>
</dbReference>
<evidence type="ECO:0000256" key="5">
    <source>
        <dbReference type="ARBA" id="ARBA00023136"/>
    </source>
</evidence>
<feature type="transmembrane region" description="Helical" evidence="6">
    <location>
        <begin position="417"/>
        <end position="439"/>
    </location>
</feature>
<dbReference type="Pfam" id="PF00753">
    <property type="entry name" value="Lactamase_B"/>
    <property type="match status" value="1"/>
</dbReference>
<dbReference type="AlphaFoldDB" id="D1BEJ0"/>
<dbReference type="NCBIfam" id="TIGR00360">
    <property type="entry name" value="ComEC_N-term"/>
    <property type="match status" value="1"/>
</dbReference>
<dbReference type="InterPro" id="IPR036866">
    <property type="entry name" value="RibonucZ/Hydroxyglut_hydro"/>
</dbReference>
<dbReference type="PANTHER" id="PTHR30619:SF1">
    <property type="entry name" value="RECOMBINATION PROTEIN 2"/>
    <property type="match status" value="1"/>
</dbReference>
<dbReference type="SUPFAM" id="SSF56281">
    <property type="entry name" value="Metallo-hydrolase/oxidoreductase"/>
    <property type="match status" value="1"/>
</dbReference>
<evidence type="ECO:0000313" key="9">
    <source>
        <dbReference type="Proteomes" id="UP000000322"/>
    </source>
</evidence>
<dbReference type="eggNOG" id="COG0658">
    <property type="taxonomic scope" value="Bacteria"/>
</dbReference>
<protein>
    <submittedName>
        <fullName evidence="8">ComEC/Rec2-related protein</fullName>
    </submittedName>
</protein>
<dbReference type="eggNOG" id="COG2333">
    <property type="taxonomic scope" value="Bacteria"/>
</dbReference>
<proteinExistence type="predicted"/>
<evidence type="ECO:0000256" key="4">
    <source>
        <dbReference type="ARBA" id="ARBA00022989"/>
    </source>
</evidence>
<dbReference type="GO" id="GO:0005886">
    <property type="term" value="C:plasma membrane"/>
    <property type="evidence" value="ECO:0007669"/>
    <property type="project" value="UniProtKB-SubCell"/>
</dbReference>
<evidence type="ECO:0000313" key="8">
    <source>
        <dbReference type="EMBL" id="ACZ21268.1"/>
    </source>
</evidence>
<dbReference type="PANTHER" id="PTHR30619">
    <property type="entry name" value="DNA INTERNALIZATION/COMPETENCE PROTEIN COMEC/REC2"/>
    <property type="match status" value="1"/>
</dbReference>
<dbReference type="Proteomes" id="UP000000322">
    <property type="component" value="Chromosome"/>
</dbReference>
<feature type="transmembrane region" description="Helical" evidence="6">
    <location>
        <begin position="584"/>
        <end position="602"/>
    </location>
</feature>
<feature type="transmembrane region" description="Helical" evidence="6">
    <location>
        <begin position="30"/>
        <end position="51"/>
    </location>
</feature>
<keyword evidence="4 6" id="KW-1133">Transmembrane helix</keyword>
<keyword evidence="9" id="KW-1185">Reference proteome</keyword>
<feature type="domain" description="Metallo-beta-lactamase" evidence="7">
    <location>
        <begin position="633"/>
        <end position="816"/>
    </location>
</feature>
<dbReference type="InterPro" id="IPR001279">
    <property type="entry name" value="Metallo-B-lactamas"/>
</dbReference>
<comment type="subcellular location">
    <subcellularLocation>
        <location evidence="1">Cell membrane</location>
        <topology evidence="1">Multi-pass membrane protein</topology>
    </subcellularLocation>
</comment>
<feature type="transmembrane region" description="Helical" evidence="6">
    <location>
        <begin position="366"/>
        <end position="383"/>
    </location>
</feature>
<organism evidence="8 9">
    <name type="scientific">Sanguibacter keddieii (strain ATCC 51767 / DSM 10542 / NCFB 3025 / ST-74)</name>
    <dbReference type="NCBI Taxonomy" id="446469"/>
    <lineage>
        <taxon>Bacteria</taxon>
        <taxon>Bacillati</taxon>
        <taxon>Actinomycetota</taxon>
        <taxon>Actinomycetes</taxon>
        <taxon>Micrococcales</taxon>
        <taxon>Sanguibacteraceae</taxon>
        <taxon>Sanguibacter</taxon>
    </lineage>
</organism>
<dbReference type="HOGENOM" id="CLU_010363_4_0_11"/>
<evidence type="ECO:0000256" key="2">
    <source>
        <dbReference type="ARBA" id="ARBA00022475"/>
    </source>
</evidence>
<evidence type="ECO:0000256" key="6">
    <source>
        <dbReference type="SAM" id="Phobius"/>
    </source>
</evidence>
<dbReference type="Gene3D" id="3.60.15.10">
    <property type="entry name" value="Ribonuclease Z/Hydroxyacylglutathione hydrolase-like"/>
    <property type="match status" value="1"/>
</dbReference>
<feature type="transmembrane region" description="Helical" evidence="6">
    <location>
        <begin position="513"/>
        <end position="532"/>
    </location>
</feature>
<dbReference type="OrthoDB" id="7177610at2"/>
<keyword evidence="2" id="KW-1003">Cell membrane</keyword>
<dbReference type="KEGG" id="ske:Sked_13280"/>
<dbReference type="SMART" id="SM00849">
    <property type="entry name" value="Lactamase_B"/>
    <property type="match status" value="1"/>
</dbReference>
<accession>D1BEJ0</accession>
<feature type="transmembrane region" description="Helical" evidence="6">
    <location>
        <begin position="7"/>
        <end position="24"/>
    </location>
</feature>
<feature type="transmembrane region" description="Helical" evidence="6">
    <location>
        <begin position="389"/>
        <end position="410"/>
    </location>
</feature>
<keyword evidence="5 6" id="KW-0472">Membrane</keyword>
<gene>
    <name evidence="8" type="ordered locus">Sked_13280</name>
</gene>
<keyword evidence="3 6" id="KW-0812">Transmembrane</keyword>
<dbReference type="RefSeq" id="WP_012866337.1">
    <property type="nucleotide sequence ID" value="NC_013521.1"/>
</dbReference>
<evidence type="ECO:0000259" key="7">
    <source>
        <dbReference type="SMART" id="SM00849"/>
    </source>
</evidence>
<sequence length="888" mass="91161">MTVRDLRLVPAVLLGYVVTWWLVASEPWTALVVVAATVTGALLAAGARALVLARRPELLSTVAAVPVSAEPRRPARTVLFERFAHLLDQVLRDGLGQLVLVSGVVVVLSLAVGAQLHAGRSGVLPLLVEAGTTGTVTGTVLSEPRATSPGFDGEPRYVRTVTATTVSGRVDGVPTTGPAHGDVVVLGGPELLSPGYGATVEVEGRLLPVDPGSAATAMLALGPGTTRASALRVVAAPGVVLSTVGTIRSAFLEVAATLPEQARGLVPGVAIGDTSMMSPGLDHAMKTTSLTHVTAVSGAHFAIIFATVTGLCALLRLPLRARVPVAGTSMLGFVLLVHPEPSVLRAAVMSSVTLGAVLLGRPAQSLTALCVAVLVLLAVDPFLARTYGFVLSVLGTAGIVVGTRPIAAWLGRLLPRWLALAVAVPLAAQMACGPVIILLDPFVPTYSVPANLIATPALVPATVLGVAGALAAPWWPQASSGLSQVAGWATWWIAEVAERFAAAPLARIPWVEGAPGVALLAAVTVLAIVVVGRWGSLVWAVRTGVYVVGLGAAPSSPRRSLWDVLLRRDGGRGTRPAQAAARPLARPAAFLACVALGLGVVWQTQPPWLADLVRPGGTAWSDDWQVVMCDVGQGDALVVQTGPGAAVMIDVGPAGDAAARCLDELGVTTLDLLVLTHFHHDHVGGLPEVLDGREVQQVYVSPVRDPATHAASVARQLDDAGVPWEEARASTHANPEPLLAGPAPEEVRWEVLAPADDVAAGTGDRAANDSSVVLALRTPDLSIIALGDLETAGQASLLRTLLRDGTGTVDVVKMAHHGSRTQDPALAHHLSPSVTLVSAGADNTYGHPTESALDLYASTGSAILRTDTCGTVGLVVREGQTLVAGGCS</sequence>
<dbReference type="EMBL" id="CP001819">
    <property type="protein sequence ID" value="ACZ21268.1"/>
    <property type="molecule type" value="Genomic_DNA"/>
</dbReference>
<feature type="transmembrane region" description="Helical" evidence="6">
    <location>
        <begin position="295"/>
        <end position="314"/>
    </location>
</feature>
<dbReference type="STRING" id="446469.Sked_13280"/>
<dbReference type="CDD" id="cd07731">
    <property type="entry name" value="ComA-like_MBL-fold"/>
    <property type="match status" value="1"/>
</dbReference>
<name>D1BEJ0_SANKS</name>
<dbReference type="Pfam" id="PF03772">
    <property type="entry name" value="Competence"/>
    <property type="match status" value="1"/>
</dbReference>